<dbReference type="HOGENOM" id="CLU_2706480_0_0_1"/>
<dbReference type="EMBL" id="KN835195">
    <property type="protein sequence ID" value="KIK44216.1"/>
    <property type="molecule type" value="Genomic_DNA"/>
</dbReference>
<evidence type="ECO:0000313" key="1">
    <source>
        <dbReference type="EMBL" id="KIK44216.1"/>
    </source>
</evidence>
<sequence length="73" mass="8170">MPFRRQTQFQQPAEDLLAGALEGAGKGRYNCRTGQRNTRSRTIIHMAESSPLQPANNSCSPQGYSRAYRLLSQ</sequence>
<proteinExistence type="predicted"/>
<protein>
    <submittedName>
        <fullName evidence="1">Uncharacterized protein</fullName>
    </submittedName>
</protein>
<dbReference type="InParanoid" id="A0A0D0AR49"/>
<keyword evidence="2" id="KW-1185">Reference proteome</keyword>
<gene>
    <name evidence="1" type="ORF">CY34DRAFT_802914</name>
</gene>
<name>A0A0D0AR49_9AGAM</name>
<dbReference type="AlphaFoldDB" id="A0A0D0AR49"/>
<accession>A0A0D0AR49</accession>
<organism evidence="1 2">
    <name type="scientific">Suillus luteus UH-Slu-Lm8-n1</name>
    <dbReference type="NCBI Taxonomy" id="930992"/>
    <lineage>
        <taxon>Eukaryota</taxon>
        <taxon>Fungi</taxon>
        <taxon>Dikarya</taxon>
        <taxon>Basidiomycota</taxon>
        <taxon>Agaricomycotina</taxon>
        <taxon>Agaricomycetes</taxon>
        <taxon>Agaricomycetidae</taxon>
        <taxon>Boletales</taxon>
        <taxon>Suillineae</taxon>
        <taxon>Suillaceae</taxon>
        <taxon>Suillus</taxon>
    </lineage>
</organism>
<dbReference type="Proteomes" id="UP000054485">
    <property type="component" value="Unassembled WGS sequence"/>
</dbReference>
<evidence type="ECO:0000313" key="2">
    <source>
        <dbReference type="Proteomes" id="UP000054485"/>
    </source>
</evidence>
<reference evidence="1 2" key="1">
    <citation type="submission" date="2014-04" db="EMBL/GenBank/DDBJ databases">
        <authorList>
            <consortium name="DOE Joint Genome Institute"/>
            <person name="Kuo A."/>
            <person name="Ruytinx J."/>
            <person name="Rineau F."/>
            <person name="Colpaert J."/>
            <person name="Kohler A."/>
            <person name="Nagy L.G."/>
            <person name="Floudas D."/>
            <person name="Copeland A."/>
            <person name="Barry K.W."/>
            <person name="Cichocki N."/>
            <person name="Veneault-Fourrey C."/>
            <person name="LaButti K."/>
            <person name="Lindquist E.A."/>
            <person name="Lipzen A."/>
            <person name="Lundell T."/>
            <person name="Morin E."/>
            <person name="Murat C."/>
            <person name="Sun H."/>
            <person name="Tunlid A."/>
            <person name="Henrissat B."/>
            <person name="Grigoriev I.V."/>
            <person name="Hibbett D.S."/>
            <person name="Martin F."/>
            <person name="Nordberg H.P."/>
            <person name="Cantor M.N."/>
            <person name="Hua S.X."/>
        </authorList>
    </citation>
    <scope>NUCLEOTIDE SEQUENCE [LARGE SCALE GENOMIC DNA]</scope>
    <source>
        <strain evidence="1 2">UH-Slu-Lm8-n1</strain>
    </source>
</reference>
<reference evidence="2" key="2">
    <citation type="submission" date="2015-01" db="EMBL/GenBank/DDBJ databases">
        <title>Evolutionary Origins and Diversification of the Mycorrhizal Mutualists.</title>
        <authorList>
            <consortium name="DOE Joint Genome Institute"/>
            <consortium name="Mycorrhizal Genomics Consortium"/>
            <person name="Kohler A."/>
            <person name="Kuo A."/>
            <person name="Nagy L.G."/>
            <person name="Floudas D."/>
            <person name="Copeland A."/>
            <person name="Barry K.W."/>
            <person name="Cichocki N."/>
            <person name="Veneault-Fourrey C."/>
            <person name="LaButti K."/>
            <person name="Lindquist E.A."/>
            <person name="Lipzen A."/>
            <person name="Lundell T."/>
            <person name="Morin E."/>
            <person name="Murat C."/>
            <person name="Riley R."/>
            <person name="Ohm R."/>
            <person name="Sun H."/>
            <person name="Tunlid A."/>
            <person name="Henrissat B."/>
            <person name="Grigoriev I.V."/>
            <person name="Hibbett D.S."/>
            <person name="Martin F."/>
        </authorList>
    </citation>
    <scope>NUCLEOTIDE SEQUENCE [LARGE SCALE GENOMIC DNA]</scope>
    <source>
        <strain evidence="2">UH-Slu-Lm8-n1</strain>
    </source>
</reference>